<evidence type="ECO:0000313" key="1">
    <source>
        <dbReference type="EMBL" id="SDW13002.1"/>
    </source>
</evidence>
<dbReference type="Proteomes" id="UP000199488">
    <property type="component" value="Unassembled WGS sequence"/>
</dbReference>
<gene>
    <name evidence="1" type="ORF">SAMN05421781_0545</name>
</gene>
<proteinExistence type="predicted"/>
<dbReference type="OrthoDB" id="2968489at2"/>
<dbReference type="AlphaFoldDB" id="A0A1H2R0L5"/>
<keyword evidence="2" id="KW-1185">Reference proteome</keyword>
<dbReference type="EMBL" id="FNNC01000001">
    <property type="protein sequence ID" value="SDW13002.1"/>
    <property type="molecule type" value="Genomic_DNA"/>
</dbReference>
<dbReference type="STRING" id="1122204.SAMN05421781_0545"/>
<evidence type="ECO:0000313" key="2">
    <source>
        <dbReference type="Proteomes" id="UP000199488"/>
    </source>
</evidence>
<protein>
    <submittedName>
        <fullName evidence="1">Uncharacterized protein</fullName>
    </submittedName>
</protein>
<name>A0A1H2R0L5_9BACI</name>
<dbReference type="RefSeq" id="WP_091610812.1">
    <property type="nucleotide sequence ID" value="NZ_FNNC01000001.1"/>
</dbReference>
<organism evidence="1 2">
    <name type="scientific">Marinococcus luteus</name>
    <dbReference type="NCBI Taxonomy" id="1122204"/>
    <lineage>
        <taxon>Bacteria</taxon>
        <taxon>Bacillati</taxon>
        <taxon>Bacillota</taxon>
        <taxon>Bacilli</taxon>
        <taxon>Bacillales</taxon>
        <taxon>Bacillaceae</taxon>
        <taxon>Marinococcus</taxon>
    </lineage>
</organism>
<sequence length="92" mass="10350">MEKLEFQFITCDKRGEIPVENGILTIEDDNTWQAELINFTGGMELFSDQGNEFRIKDNSLVEYEGKGRASKAGDEEAEGNIIIKGQGKISKY</sequence>
<reference evidence="1 2" key="1">
    <citation type="submission" date="2016-10" db="EMBL/GenBank/DDBJ databases">
        <authorList>
            <person name="de Groot N.N."/>
        </authorList>
    </citation>
    <scope>NUCLEOTIDE SEQUENCE [LARGE SCALE GENOMIC DNA]</scope>
    <source>
        <strain evidence="1 2">DSM 23126</strain>
    </source>
</reference>
<accession>A0A1H2R0L5</accession>